<organism evidence="1 2">
    <name type="scientific">Zootermopsis nevadensis</name>
    <name type="common">Dampwood termite</name>
    <dbReference type="NCBI Taxonomy" id="136037"/>
    <lineage>
        <taxon>Eukaryota</taxon>
        <taxon>Metazoa</taxon>
        <taxon>Ecdysozoa</taxon>
        <taxon>Arthropoda</taxon>
        <taxon>Hexapoda</taxon>
        <taxon>Insecta</taxon>
        <taxon>Pterygota</taxon>
        <taxon>Neoptera</taxon>
        <taxon>Polyneoptera</taxon>
        <taxon>Dictyoptera</taxon>
        <taxon>Blattodea</taxon>
        <taxon>Blattoidea</taxon>
        <taxon>Termitoidae</taxon>
        <taxon>Termopsidae</taxon>
        <taxon>Zootermopsis</taxon>
    </lineage>
</organism>
<dbReference type="InParanoid" id="A0A067QUI8"/>
<gene>
    <name evidence="1" type="ORF">L798_02244</name>
</gene>
<dbReference type="AlphaFoldDB" id="A0A067QUI8"/>
<evidence type="ECO:0000313" key="1">
    <source>
        <dbReference type="EMBL" id="KDR07855.1"/>
    </source>
</evidence>
<name>A0A067QUI8_ZOONE</name>
<protein>
    <submittedName>
        <fullName evidence="1">Uncharacterized protein</fullName>
    </submittedName>
</protein>
<evidence type="ECO:0000313" key="2">
    <source>
        <dbReference type="Proteomes" id="UP000027135"/>
    </source>
</evidence>
<reference evidence="1 2" key="1">
    <citation type="journal article" date="2014" name="Nat. Commun.">
        <title>Molecular traces of alternative social organization in a termite genome.</title>
        <authorList>
            <person name="Terrapon N."/>
            <person name="Li C."/>
            <person name="Robertson H.M."/>
            <person name="Ji L."/>
            <person name="Meng X."/>
            <person name="Booth W."/>
            <person name="Chen Z."/>
            <person name="Childers C.P."/>
            <person name="Glastad K.M."/>
            <person name="Gokhale K."/>
            <person name="Gowin J."/>
            <person name="Gronenberg W."/>
            <person name="Hermansen R.A."/>
            <person name="Hu H."/>
            <person name="Hunt B.G."/>
            <person name="Huylmans A.K."/>
            <person name="Khalil S.M."/>
            <person name="Mitchell R.D."/>
            <person name="Munoz-Torres M.C."/>
            <person name="Mustard J.A."/>
            <person name="Pan H."/>
            <person name="Reese J.T."/>
            <person name="Scharf M.E."/>
            <person name="Sun F."/>
            <person name="Vogel H."/>
            <person name="Xiao J."/>
            <person name="Yang W."/>
            <person name="Yang Z."/>
            <person name="Yang Z."/>
            <person name="Zhou J."/>
            <person name="Zhu J."/>
            <person name="Brent C.S."/>
            <person name="Elsik C.G."/>
            <person name="Goodisman M.A."/>
            <person name="Liberles D.A."/>
            <person name="Roe R.M."/>
            <person name="Vargo E.L."/>
            <person name="Vilcinskas A."/>
            <person name="Wang J."/>
            <person name="Bornberg-Bauer E."/>
            <person name="Korb J."/>
            <person name="Zhang G."/>
            <person name="Liebig J."/>
        </authorList>
    </citation>
    <scope>NUCLEOTIDE SEQUENCE [LARGE SCALE GENOMIC DNA]</scope>
    <source>
        <tissue evidence="1">Whole organism</tissue>
    </source>
</reference>
<accession>A0A067QUI8</accession>
<proteinExistence type="predicted"/>
<dbReference type="Proteomes" id="UP000027135">
    <property type="component" value="Unassembled WGS sequence"/>
</dbReference>
<keyword evidence="2" id="KW-1185">Reference proteome</keyword>
<dbReference type="EMBL" id="KK853400">
    <property type="protein sequence ID" value="KDR07855.1"/>
    <property type="molecule type" value="Genomic_DNA"/>
</dbReference>
<sequence length="116" mass="13077">MLPYRDLLGREGERTRCSPPVRPCVVFMSCPVCQAPPGPATAYPLTAPFILQSQCYWVLGFIHDVDMPPVESLKTYSSQSLYLFPVTYEEQEVGKTKEQPLPGRLGRRNRDVCCPV</sequence>